<sequence length="445" mass="47811">MDEYQPIIESGHWQKTTQITSYSILGASNKAQARAQLQPKPEAIRAPQPQASGGQALQLSAFNPSAHLPMLRFSLKHLQESLRPGAVVAPRCVSSTWCSARGRSKCRRVGVGRVSRAAAHRAGQGLQGDRDDRVRARHGKVMHAHDGPALPLPPARGGSGSGLEFALQPKRARTEARQQLLHAQSRALVPVARRSDAYAPNPGTGTGPSASAALGAARARAARAARGRRAARGVARGPRGGSGSGLEFALQPKRARTEARQQMLLAQSRTLVPVARARRAVRAPPREHGAQLGAARAARDAPQRARAARGRRAARGVARGPHAGRARGSRTAITPAVAEAVRVGSHAIAIIIWCLNILRMKIIRFLRKYALCADDVAESTSTRHLSPVDTNKKMVWHYDASNRSVKLNQVRIGSRLPPPPERHRAAQCIHAPLPARLSVTRGPLR</sequence>
<feature type="region of interest" description="Disordered" evidence="1">
    <location>
        <begin position="280"/>
        <end position="330"/>
    </location>
</feature>
<reference evidence="2" key="1">
    <citation type="submission" date="2023-03" db="EMBL/GenBank/DDBJ databases">
        <title>Massive genome expansion in bonnet fungi (Mycena s.s.) driven by repeated elements and novel gene families across ecological guilds.</title>
        <authorList>
            <consortium name="Lawrence Berkeley National Laboratory"/>
            <person name="Harder C.B."/>
            <person name="Miyauchi S."/>
            <person name="Viragh M."/>
            <person name="Kuo A."/>
            <person name="Thoen E."/>
            <person name="Andreopoulos B."/>
            <person name="Lu D."/>
            <person name="Skrede I."/>
            <person name="Drula E."/>
            <person name="Henrissat B."/>
            <person name="Morin E."/>
            <person name="Kohler A."/>
            <person name="Barry K."/>
            <person name="LaButti K."/>
            <person name="Morin E."/>
            <person name="Salamov A."/>
            <person name="Lipzen A."/>
            <person name="Mereny Z."/>
            <person name="Hegedus B."/>
            <person name="Baldrian P."/>
            <person name="Stursova M."/>
            <person name="Weitz H."/>
            <person name="Taylor A."/>
            <person name="Grigoriev I.V."/>
            <person name="Nagy L.G."/>
            <person name="Martin F."/>
            <person name="Kauserud H."/>
        </authorList>
    </citation>
    <scope>NUCLEOTIDE SEQUENCE</scope>
    <source>
        <strain evidence="2">9144</strain>
    </source>
</reference>
<feature type="region of interest" description="Disordered" evidence="1">
    <location>
        <begin position="143"/>
        <end position="163"/>
    </location>
</feature>
<organism evidence="2 3">
    <name type="scientific">Mycena pura</name>
    <dbReference type="NCBI Taxonomy" id="153505"/>
    <lineage>
        <taxon>Eukaryota</taxon>
        <taxon>Fungi</taxon>
        <taxon>Dikarya</taxon>
        <taxon>Basidiomycota</taxon>
        <taxon>Agaricomycotina</taxon>
        <taxon>Agaricomycetes</taxon>
        <taxon>Agaricomycetidae</taxon>
        <taxon>Agaricales</taxon>
        <taxon>Marasmiineae</taxon>
        <taxon>Mycenaceae</taxon>
        <taxon>Mycena</taxon>
    </lineage>
</organism>
<comment type="caution">
    <text evidence="2">The sequence shown here is derived from an EMBL/GenBank/DDBJ whole genome shotgun (WGS) entry which is preliminary data.</text>
</comment>
<proteinExistence type="predicted"/>
<evidence type="ECO:0000313" key="2">
    <source>
        <dbReference type="EMBL" id="KAJ7192962.1"/>
    </source>
</evidence>
<evidence type="ECO:0000256" key="1">
    <source>
        <dbReference type="SAM" id="MobiDB-lite"/>
    </source>
</evidence>
<evidence type="ECO:0000313" key="3">
    <source>
        <dbReference type="Proteomes" id="UP001219525"/>
    </source>
</evidence>
<feature type="region of interest" description="Disordered" evidence="1">
    <location>
        <begin position="196"/>
        <end position="215"/>
    </location>
</feature>
<keyword evidence="3" id="KW-1185">Reference proteome</keyword>
<protein>
    <submittedName>
        <fullName evidence="2">Uncharacterized protein</fullName>
    </submittedName>
</protein>
<accession>A0AAD6UR04</accession>
<dbReference type="AlphaFoldDB" id="A0AAD6UR04"/>
<feature type="region of interest" description="Disordered" evidence="1">
    <location>
        <begin position="223"/>
        <end position="250"/>
    </location>
</feature>
<gene>
    <name evidence="2" type="ORF">GGX14DRAFT_405876</name>
</gene>
<name>A0AAD6UR04_9AGAR</name>
<dbReference type="Proteomes" id="UP001219525">
    <property type="component" value="Unassembled WGS sequence"/>
</dbReference>
<dbReference type="EMBL" id="JARJCW010000113">
    <property type="protein sequence ID" value="KAJ7192962.1"/>
    <property type="molecule type" value="Genomic_DNA"/>
</dbReference>